<keyword evidence="3" id="KW-0540">Nuclease</keyword>
<keyword evidence="2" id="KW-1277">Toxin-antitoxin system</keyword>
<evidence type="ECO:0000256" key="5">
    <source>
        <dbReference type="ARBA" id="ARBA00022801"/>
    </source>
</evidence>
<evidence type="ECO:0000256" key="6">
    <source>
        <dbReference type="ARBA" id="ARBA00022884"/>
    </source>
</evidence>
<name>A0A1F4PMU9_UNCK3</name>
<dbReference type="SUPFAM" id="SSF54786">
    <property type="entry name" value="YcfA/nrd intein domain"/>
    <property type="match status" value="1"/>
</dbReference>
<dbReference type="GO" id="GO:0003729">
    <property type="term" value="F:mRNA binding"/>
    <property type="evidence" value="ECO:0007669"/>
    <property type="project" value="InterPro"/>
</dbReference>
<dbReference type="EMBL" id="METE01000015">
    <property type="protein sequence ID" value="OGB84955.1"/>
    <property type="molecule type" value="Genomic_DNA"/>
</dbReference>
<dbReference type="GO" id="GO:0004519">
    <property type="term" value="F:endonuclease activity"/>
    <property type="evidence" value="ECO:0007669"/>
    <property type="project" value="UniProtKB-KW"/>
</dbReference>
<protein>
    <recommendedName>
        <fullName evidence="10">Addiction module toxin, HicA family</fullName>
    </recommendedName>
</protein>
<evidence type="ECO:0000256" key="4">
    <source>
        <dbReference type="ARBA" id="ARBA00022759"/>
    </source>
</evidence>
<dbReference type="AlphaFoldDB" id="A0A1F4PMU9"/>
<evidence type="ECO:0000256" key="2">
    <source>
        <dbReference type="ARBA" id="ARBA00022649"/>
    </source>
</evidence>
<dbReference type="Proteomes" id="UP000179010">
    <property type="component" value="Unassembled WGS sequence"/>
</dbReference>
<keyword evidence="4" id="KW-0255">Endonuclease</keyword>
<evidence type="ECO:0008006" key="10">
    <source>
        <dbReference type="Google" id="ProtNLM"/>
    </source>
</evidence>
<evidence type="ECO:0000256" key="1">
    <source>
        <dbReference type="ARBA" id="ARBA00006620"/>
    </source>
</evidence>
<dbReference type="Pfam" id="PF07927">
    <property type="entry name" value="HicA_toxin"/>
    <property type="match status" value="1"/>
</dbReference>
<reference evidence="8 9" key="1">
    <citation type="journal article" date="2016" name="Nat. Commun.">
        <title>Thousands of microbial genomes shed light on interconnected biogeochemical processes in an aquifer system.</title>
        <authorList>
            <person name="Anantharaman K."/>
            <person name="Brown C.T."/>
            <person name="Hug L.A."/>
            <person name="Sharon I."/>
            <person name="Castelle C.J."/>
            <person name="Probst A.J."/>
            <person name="Thomas B.C."/>
            <person name="Singh A."/>
            <person name="Wilkins M.J."/>
            <person name="Karaoz U."/>
            <person name="Brodie E.L."/>
            <person name="Williams K.H."/>
            <person name="Hubbard S.S."/>
            <person name="Banfield J.F."/>
        </authorList>
    </citation>
    <scope>NUCLEOTIDE SEQUENCE [LARGE SCALE GENOMIC DNA]</scope>
</reference>
<accession>A0A1F4PMU9</accession>
<dbReference type="InterPro" id="IPR012933">
    <property type="entry name" value="HicA_mRNA_interferase"/>
</dbReference>
<gene>
    <name evidence="8" type="ORF">A2994_03960</name>
</gene>
<evidence type="ECO:0000313" key="9">
    <source>
        <dbReference type="Proteomes" id="UP000179010"/>
    </source>
</evidence>
<dbReference type="Gene3D" id="3.30.920.30">
    <property type="entry name" value="Hypothetical protein"/>
    <property type="match status" value="1"/>
</dbReference>
<evidence type="ECO:0000256" key="7">
    <source>
        <dbReference type="ARBA" id="ARBA00023016"/>
    </source>
</evidence>
<keyword evidence="7" id="KW-0346">Stress response</keyword>
<keyword evidence="6" id="KW-0694">RNA-binding</keyword>
<sequence>MSKLPRNLKALDLIKILKKLGFEETGGKGSHVRLAHPDGRWTQVAVHPKPVPTGTLRAILRQAELKAGDLE</sequence>
<proteinExistence type="inferred from homology"/>
<comment type="caution">
    <text evidence="8">The sequence shown here is derived from an EMBL/GenBank/DDBJ whole genome shotgun (WGS) entry which is preliminary data.</text>
</comment>
<keyword evidence="5" id="KW-0378">Hydrolase</keyword>
<evidence type="ECO:0000256" key="3">
    <source>
        <dbReference type="ARBA" id="ARBA00022722"/>
    </source>
</evidence>
<comment type="similarity">
    <text evidence="1">Belongs to the HicA mRNA interferase family.</text>
</comment>
<evidence type="ECO:0000313" key="8">
    <source>
        <dbReference type="EMBL" id="OGB84955.1"/>
    </source>
</evidence>
<dbReference type="STRING" id="1798539.A2994_03960"/>
<dbReference type="InterPro" id="IPR038570">
    <property type="entry name" value="HicA_sf"/>
</dbReference>
<organism evidence="8 9">
    <name type="scientific">candidate division Kazan bacterium RIFCSPLOWO2_01_FULL_48_13</name>
    <dbReference type="NCBI Taxonomy" id="1798539"/>
    <lineage>
        <taxon>Bacteria</taxon>
        <taxon>Bacteria division Kazan-3B-28</taxon>
    </lineage>
</organism>
<dbReference type="GO" id="GO:0016787">
    <property type="term" value="F:hydrolase activity"/>
    <property type="evidence" value="ECO:0007669"/>
    <property type="project" value="UniProtKB-KW"/>
</dbReference>